<dbReference type="Pfam" id="PF02008">
    <property type="entry name" value="zf-CXXC"/>
    <property type="match status" value="1"/>
</dbReference>
<feature type="compositionally biased region" description="Acidic residues" evidence="12">
    <location>
        <begin position="261"/>
        <end position="278"/>
    </location>
</feature>
<dbReference type="InterPro" id="IPR000953">
    <property type="entry name" value="Chromo/chromo_shadow_dom"/>
</dbReference>
<dbReference type="PANTHER" id="PTHR45623:SF11">
    <property type="entry name" value="KISMET, ISOFORM C"/>
    <property type="match status" value="1"/>
</dbReference>
<evidence type="ECO:0000259" key="14">
    <source>
        <dbReference type="PROSITE" id="PS50014"/>
    </source>
</evidence>
<dbReference type="InterPro" id="IPR001650">
    <property type="entry name" value="Helicase_C-like"/>
</dbReference>
<dbReference type="Pfam" id="PF00385">
    <property type="entry name" value="Chromo"/>
    <property type="match status" value="1"/>
</dbReference>
<feature type="domain" description="Helicase C-terminal" evidence="17">
    <location>
        <begin position="1641"/>
        <end position="1792"/>
    </location>
</feature>
<dbReference type="InterPro" id="IPR023780">
    <property type="entry name" value="Chromo_domain"/>
</dbReference>
<evidence type="ECO:0000256" key="12">
    <source>
        <dbReference type="SAM" id="MobiDB-lite"/>
    </source>
</evidence>
<dbReference type="InterPro" id="IPR016197">
    <property type="entry name" value="Chromo-like_dom_sf"/>
</dbReference>
<dbReference type="SMART" id="SM00487">
    <property type="entry name" value="DEXDc"/>
    <property type="match status" value="1"/>
</dbReference>
<feature type="compositionally biased region" description="Acidic residues" evidence="12">
    <location>
        <begin position="980"/>
        <end position="994"/>
    </location>
</feature>
<dbReference type="Pfam" id="PF00271">
    <property type="entry name" value="Helicase_C"/>
    <property type="match status" value="1"/>
</dbReference>
<feature type="domain" description="CXXC-type" evidence="15">
    <location>
        <begin position="2269"/>
        <end position="2315"/>
    </location>
</feature>
<dbReference type="GO" id="GO:0016887">
    <property type="term" value="F:ATP hydrolysis activity"/>
    <property type="evidence" value="ECO:0007669"/>
    <property type="project" value="TreeGrafter"/>
</dbReference>
<dbReference type="SMART" id="SM00490">
    <property type="entry name" value="HELICc"/>
    <property type="match status" value="1"/>
</dbReference>
<dbReference type="SMART" id="SM00297">
    <property type="entry name" value="BROMO"/>
    <property type="match status" value="1"/>
</dbReference>
<evidence type="ECO:0000256" key="9">
    <source>
        <dbReference type="ARBA" id="ARBA00023117"/>
    </source>
</evidence>
<keyword evidence="19" id="KW-1185">Reference proteome</keyword>
<evidence type="ECO:0000256" key="1">
    <source>
        <dbReference type="ARBA" id="ARBA00004123"/>
    </source>
</evidence>
<evidence type="ECO:0000256" key="7">
    <source>
        <dbReference type="ARBA" id="ARBA00022833"/>
    </source>
</evidence>
<dbReference type="Pfam" id="PF00439">
    <property type="entry name" value="Bromodomain"/>
    <property type="match status" value="1"/>
</dbReference>
<feature type="domain" description="Chromo" evidence="13">
    <location>
        <begin position="592"/>
        <end position="661"/>
    </location>
</feature>
<dbReference type="PROSITE" id="PS50013">
    <property type="entry name" value="CHROMO_2"/>
    <property type="match status" value="1"/>
</dbReference>
<feature type="region of interest" description="Disordered" evidence="12">
    <location>
        <begin position="2239"/>
        <end position="2267"/>
    </location>
</feature>
<dbReference type="PROSITE" id="PS51192">
    <property type="entry name" value="HELICASE_ATP_BIND_1"/>
    <property type="match status" value="1"/>
</dbReference>
<organism evidence="18 19">
    <name type="scientific">Triparma columacea</name>
    <dbReference type="NCBI Taxonomy" id="722753"/>
    <lineage>
        <taxon>Eukaryota</taxon>
        <taxon>Sar</taxon>
        <taxon>Stramenopiles</taxon>
        <taxon>Ochrophyta</taxon>
        <taxon>Bolidophyceae</taxon>
        <taxon>Parmales</taxon>
        <taxon>Triparmaceae</taxon>
        <taxon>Triparma</taxon>
    </lineage>
</organism>
<dbReference type="InterPro" id="IPR001487">
    <property type="entry name" value="Bromodomain"/>
</dbReference>
<dbReference type="Gene3D" id="1.20.920.10">
    <property type="entry name" value="Bromodomain-like"/>
    <property type="match status" value="1"/>
</dbReference>
<dbReference type="Pfam" id="PF00176">
    <property type="entry name" value="SNF2-rel_dom"/>
    <property type="match status" value="1"/>
</dbReference>
<dbReference type="GO" id="GO:0003682">
    <property type="term" value="F:chromatin binding"/>
    <property type="evidence" value="ECO:0007669"/>
    <property type="project" value="TreeGrafter"/>
</dbReference>
<keyword evidence="7" id="KW-0862">Zinc</keyword>
<dbReference type="PROSITE" id="PS00633">
    <property type="entry name" value="BROMODOMAIN_1"/>
    <property type="match status" value="1"/>
</dbReference>
<feature type="compositionally biased region" description="Acidic residues" evidence="12">
    <location>
        <begin position="2067"/>
        <end position="2077"/>
    </location>
</feature>
<feature type="domain" description="Bromo" evidence="14">
    <location>
        <begin position="427"/>
        <end position="497"/>
    </location>
</feature>
<feature type="region of interest" description="Disordered" evidence="12">
    <location>
        <begin position="255"/>
        <end position="278"/>
    </location>
</feature>
<evidence type="ECO:0000256" key="10">
    <source>
        <dbReference type="ARBA" id="ARBA00023242"/>
    </source>
</evidence>
<keyword evidence="9 11" id="KW-0103">Bromodomain</keyword>
<reference evidence="19" key="1">
    <citation type="journal article" date="2023" name="Commun. Biol.">
        <title>Genome analysis of Parmales, the sister group of diatoms, reveals the evolutionary specialization of diatoms from phago-mixotrophs to photoautotrophs.</title>
        <authorList>
            <person name="Ban H."/>
            <person name="Sato S."/>
            <person name="Yoshikawa S."/>
            <person name="Yamada K."/>
            <person name="Nakamura Y."/>
            <person name="Ichinomiya M."/>
            <person name="Sato N."/>
            <person name="Blanc-Mathieu R."/>
            <person name="Endo H."/>
            <person name="Kuwata A."/>
            <person name="Ogata H."/>
        </authorList>
    </citation>
    <scope>NUCLEOTIDE SEQUENCE [LARGE SCALE GENOMIC DNA]</scope>
</reference>
<proteinExistence type="predicted"/>
<keyword evidence="10" id="KW-0539">Nucleus</keyword>
<dbReference type="Proteomes" id="UP001165065">
    <property type="component" value="Unassembled WGS sequence"/>
</dbReference>
<feature type="compositionally biased region" description="Basic and acidic residues" evidence="12">
    <location>
        <begin position="1915"/>
        <end position="1939"/>
    </location>
</feature>
<gene>
    <name evidence="18" type="ORF">TrCOL_g11004</name>
</gene>
<evidence type="ECO:0000256" key="4">
    <source>
        <dbReference type="ARBA" id="ARBA00022741"/>
    </source>
</evidence>
<dbReference type="CDD" id="cd04369">
    <property type="entry name" value="Bromodomain"/>
    <property type="match status" value="1"/>
</dbReference>
<evidence type="ECO:0000256" key="11">
    <source>
        <dbReference type="PROSITE-ProRule" id="PRU00035"/>
    </source>
</evidence>
<feature type="region of interest" description="Disordered" evidence="12">
    <location>
        <begin position="1231"/>
        <end position="1268"/>
    </location>
</feature>
<dbReference type="InterPro" id="IPR036427">
    <property type="entry name" value="Bromodomain-like_sf"/>
</dbReference>
<dbReference type="Gene3D" id="3.40.50.300">
    <property type="entry name" value="P-loop containing nucleotide triphosphate hydrolases"/>
    <property type="match status" value="1"/>
</dbReference>
<dbReference type="GO" id="GO:0008270">
    <property type="term" value="F:zinc ion binding"/>
    <property type="evidence" value="ECO:0007669"/>
    <property type="project" value="UniProtKB-KW"/>
</dbReference>
<evidence type="ECO:0000259" key="13">
    <source>
        <dbReference type="PROSITE" id="PS50013"/>
    </source>
</evidence>
<feature type="domain" description="Helicase ATP-binding" evidence="16">
    <location>
        <begin position="1327"/>
        <end position="1509"/>
    </location>
</feature>
<keyword evidence="3" id="KW-0677">Repeat</keyword>
<feature type="region of interest" description="Disordered" evidence="12">
    <location>
        <begin position="960"/>
        <end position="1042"/>
    </location>
</feature>
<feature type="compositionally biased region" description="Basic and acidic residues" evidence="12">
    <location>
        <begin position="33"/>
        <end position="55"/>
    </location>
</feature>
<dbReference type="OrthoDB" id="5857104at2759"/>
<evidence type="ECO:0000256" key="3">
    <source>
        <dbReference type="ARBA" id="ARBA00022737"/>
    </source>
</evidence>
<keyword evidence="8" id="KW-0067">ATP-binding</keyword>
<dbReference type="SMART" id="SM00298">
    <property type="entry name" value="CHROMO"/>
    <property type="match status" value="2"/>
</dbReference>
<dbReference type="PANTHER" id="PTHR45623">
    <property type="entry name" value="CHROMODOMAIN-HELICASE-DNA-BINDING PROTEIN 3-RELATED-RELATED"/>
    <property type="match status" value="1"/>
</dbReference>
<dbReference type="CDD" id="cd18793">
    <property type="entry name" value="SF2_C_SNF"/>
    <property type="match status" value="1"/>
</dbReference>
<dbReference type="Gene3D" id="3.40.50.10810">
    <property type="entry name" value="Tandem AAA-ATPase domain"/>
    <property type="match status" value="1"/>
</dbReference>
<dbReference type="GO" id="GO:0042393">
    <property type="term" value="F:histone binding"/>
    <property type="evidence" value="ECO:0007669"/>
    <property type="project" value="TreeGrafter"/>
</dbReference>
<evidence type="ECO:0000256" key="2">
    <source>
        <dbReference type="ARBA" id="ARBA00022723"/>
    </source>
</evidence>
<dbReference type="GO" id="GO:0005634">
    <property type="term" value="C:nucleus"/>
    <property type="evidence" value="ECO:0007669"/>
    <property type="project" value="UniProtKB-SubCell"/>
</dbReference>
<dbReference type="InterPro" id="IPR027417">
    <property type="entry name" value="P-loop_NTPase"/>
</dbReference>
<feature type="region of interest" description="Disordered" evidence="12">
    <location>
        <begin position="32"/>
        <end position="69"/>
    </location>
</feature>
<feature type="region of interest" description="Disordered" evidence="12">
    <location>
        <begin position="2318"/>
        <end position="2364"/>
    </location>
</feature>
<dbReference type="InterPro" id="IPR018359">
    <property type="entry name" value="Bromodomain_CS"/>
</dbReference>
<protein>
    <submittedName>
        <fullName evidence="18">Uncharacterized protein</fullName>
    </submittedName>
</protein>
<dbReference type="EMBL" id="BRYA01000788">
    <property type="protein sequence ID" value="GMI32633.1"/>
    <property type="molecule type" value="Genomic_DNA"/>
</dbReference>
<dbReference type="Gene3D" id="3.30.40.10">
    <property type="entry name" value="Zinc/RING finger domain, C3HC4 (zinc finger)"/>
    <property type="match status" value="1"/>
</dbReference>
<dbReference type="InterPro" id="IPR014001">
    <property type="entry name" value="Helicase_ATP-bd"/>
</dbReference>
<dbReference type="InterPro" id="IPR013083">
    <property type="entry name" value="Znf_RING/FYVE/PHD"/>
</dbReference>
<sequence length="2664" mass="302001">MPPPEEVNPENIVQTTRRKTKVDYAALDYMSDEELRLSDEDANGRTRQTSDDDNRGRKKNKSHAKAALALQAEGTTGPLGFVEKGYMYDAGIRDLYTFEPIYEPDGSPSIERIVGRRPVRDDIRGLMDVGDGEGGKNKRREHMANARKTAMEMVRGERNGVAGASVVIEYEFLIKFKNQSYLHTKWMKPEDISSAGKSAKTMLNRWHKKLVGGKEDPDQLEDPTIELGWVEAERVIGKKIRDEWIEMTEAEMKEYEAAQAAEEEEEDEEEGDDEDDEAEKLMKKMIEQSEKTRVERIAKKIKDPFHPSNTAEEVDPVMKEVKEAIYSKAPYIKYPSTCGNPYAEGFISGPPKRPRTAYAFYQLLDPSGDEAKWETMVEEEKRVYQKLNEEESSLYELHVGMHDKAQNNVTSVWQPIRRCLAVLDRICEEGFSDIFREPVDTEYFTDYLDVIQVPMDLRTVRQKMDDNKYKLPEDFARDCRKIWKNCKVYNQHGTPIWYVADYMEKKFERLLNAWVMSYKEEKNLHWLDNLARPWEDTCRISGKEDSVGYVFCDHCEAKCGMSALEPKLTEVPEGQWHCPRCRKLDVARLPSKAAEAAVKRKAEAKEIPLKAVPTLFYLVKWKGLGYVDCSWEKKCDLENDAGKAAIEAFHKEAEEAPKDLKIDKSLIEADIEEFENEHGRAKLVDEKGKWGGKGWKGSGAGDDLKLELLSQSKALHYIKNDMEVPEKINEYSGVGTKEKYWGNVGEKVEDLAAGIAVRGAMDDLVNIVSRCPTDPWSLAKGKMFETGLIWDEEDKVGECNQYKDLNVGEYDIVIPASPHGVGMTFKLCNLCYPVVTSFEGKSKLTGLPIESLTKHLNTVKAGDVLIGINGRTTIGRDASSVNQLVNHEERARGNNYLYMRFMRISSTSKNVYFTSYSYFGKAMREDVISKLSEERVSILDFADHITSDYGKIMQEWEEVEGAPEDEDEGSQKGSQKDQVDSDEEEYEIDEDLLEREDRSDYKKKTAIQKAESEKRRKAREAQEARELKKKQKEEKIKARNDRAKRIKGDKDEPYVPMGNISTLMSTYNHQRRSIFDMVGVDIGESSDDESPEERKDWFMGGSGVYSGAVLRDGWKEDPAEDALPVKTKNHQFLEALPKHVNNMALTYTKPPDGKVWANYPLEEFKDVTTPARLLAGAAERLVEEEQERRSVEQIEKATGKVIKVWTSIAQASITLGIPATRIKNIAEGLKEEKKEEKMEEKKEEKMEEEKEKETEKEEEKEKETEKEKEKETAGGFIWRYCKQADFDEDDEEMAAWMTKLYNHENPKKYKNDNALRDYQVDGVNWLSSGWYKKKGSILADEMGLGKTVQIVCYLEHLWSVEKCPGPFLVVIPLSTVEHWKRELAGWTDMKFCVYHDRQREWRDVMREYEWYYEDRPKTFEFLKFNVLVTTYDTLIADFDIIGDIPFRSTIVDEAHRLRNQKGKLLEVMKDLHDRAEQEYDFQHRILITGTPLQNNMDELWTLLNFVDPDVFDNQYDFDYAYGNLTDAKAVAELQDQIAPYMLRRVKEDVAKDIPRKEETVIDVELTSTQRLYYRAIFENNHAFLTAKTGAKTQKLQNVQMELRKCCNHPFLLEGGEGMVVQQDNPQGEDKGLVTSSGKMVLLDKLLPKLKKEGHKVLIFSQMVRMLDVIADYCNHRAFEYEILDGRISGTERQKSIDRYNNDADSFIFLLSTRAGGVGINLTAADTCIIFDSDWNPQNDVQAQARCHRIGQTKDVMIYRLITARSFEQEMFDRASKKLGLEQAVLGTFQNDDNDGMPSADEMEKLLKQGAYAMMSEGDGGDDDTDSFVKDDIDTILSRRTRTRVVEGAKNSSWLNKTGHAVNRQSFGGKMNQIDIDDPDFWNKVMPGFCNVDILTRKLKDMEKEMREEKIAKEKTIREKEEATMSEEKKKEREEEVEKLKRMKKRTGRADSDDEEDEDGNVIDTRTQKVKDEAVAFVADTKKVVKDLISQIELGRVSNDEMEAANNLLITASQKRKLYTEDQRDLFRGLLMEMNGDRRRKRPQEEANGKGGGRRGGSRRQRRRGGDDSDDGWGEDDNYNAPKKSRKVKGEFMSRQEAMATYGKGWAEGISDEEKLKLDWPDINALINTGIMTRVMALVLDEDRIINRGGFSQQIGGEGGSKGLSYSSIAENISTYKRPFDLQKDLRLMYNAAMETHGAGSDEMKELRRQMLKAVDFFKEACTDNGLFLGPTGRPIEVFTDSEDDDDDVDSDDDEFVDDEPIRRRGGGHGGTRMVRCRNCAACNADDCGKCSACKDKVKFGGPGRLKQCCKKRICKNKRPGQGRKKIGGEGGGNVGVGRGRGRRKRTLSPTPGAEGEGGDVKFEVPIEPKTPKKRALESTGSIDAVVFAVDGKRVKTEQSLLVGDVLRGPEDKMFDLVKLVEEEADTNVDFTAITTWTTKIGRWVLPDVLKDEPGAFEEVTKIVIEKLKAKDKTKAFLKPNTTVKWVETMENPMGSLEQIFDKLKGGGYVGATVAEQIGSVHDDILVMLANCILFHDEPKDTSLVEEACKLYLSLPVLFASAVLSRMGEHPPKEVQAMGVKSAKGGLKDFAEYEKLGRIVCAGGGASGVGDGGKVGEAFWEGRVRGIVVGVGGGASGGGLGVGKVKVAVGSVEIEADEEQIKVIA</sequence>
<dbReference type="SUPFAM" id="SSF47370">
    <property type="entry name" value="Bromodomain"/>
    <property type="match status" value="1"/>
</dbReference>
<evidence type="ECO:0000313" key="18">
    <source>
        <dbReference type="EMBL" id="GMI32633.1"/>
    </source>
</evidence>
<keyword evidence="4" id="KW-0547">Nucleotide-binding</keyword>
<keyword evidence="2" id="KW-0479">Metal-binding</keyword>
<dbReference type="Gene3D" id="2.40.50.40">
    <property type="match status" value="1"/>
</dbReference>
<dbReference type="InterPro" id="IPR002857">
    <property type="entry name" value="Znf_CXXC"/>
</dbReference>
<evidence type="ECO:0000256" key="8">
    <source>
        <dbReference type="ARBA" id="ARBA00022840"/>
    </source>
</evidence>
<dbReference type="InterPro" id="IPR000330">
    <property type="entry name" value="SNF2_N"/>
</dbReference>
<feature type="compositionally biased region" description="Basic and acidic residues" evidence="12">
    <location>
        <begin position="1010"/>
        <end position="1042"/>
    </location>
</feature>
<name>A0A9W7G209_9STRA</name>
<dbReference type="SUPFAM" id="SSF52540">
    <property type="entry name" value="P-loop containing nucleoside triphosphate hydrolases"/>
    <property type="match status" value="2"/>
</dbReference>
<dbReference type="InterPro" id="IPR038718">
    <property type="entry name" value="SNF2-like_sf"/>
</dbReference>
<dbReference type="InterPro" id="IPR049730">
    <property type="entry name" value="SNF2/RAD54-like_C"/>
</dbReference>
<evidence type="ECO:0000259" key="16">
    <source>
        <dbReference type="PROSITE" id="PS51192"/>
    </source>
</evidence>
<dbReference type="PROSITE" id="PS51194">
    <property type="entry name" value="HELICASE_CTER"/>
    <property type="match status" value="1"/>
</dbReference>
<dbReference type="PROSITE" id="PS50014">
    <property type="entry name" value="BROMODOMAIN_2"/>
    <property type="match status" value="1"/>
</dbReference>
<evidence type="ECO:0000256" key="5">
    <source>
        <dbReference type="ARBA" id="ARBA00022771"/>
    </source>
</evidence>
<comment type="caution">
    <text evidence="18">The sequence shown here is derived from an EMBL/GenBank/DDBJ whole genome shotgun (WGS) entry which is preliminary data.</text>
</comment>
<comment type="subcellular location">
    <subcellularLocation>
        <location evidence="1">Nucleus</location>
    </subcellularLocation>
</comment>
<accession>A0A9W7G209</accession>
<dbReference type="GO" id="GO:0005524">
    <property type="term" value="F:ATP binding"/>
    <property type="evidence" value="ECO:0007669"/>
    <property type="project" value="UniProtKB-KW"/>
</dbReference>
<feature type="region of interest" description="Disordered" evidence="12">
    <location>
        <begin position="2031"/>
        <end position="2089"/>
    </location>
</feature>
<dbReference type="PROSITE" id="PS51058">
    <property type="entry name" value="ZF_CXXC"/>
    <property type="match status" value="1"/>
</dbReference>
<feature type="region of interest" description="Disordered" evidence="12">
    <location>
        <begin position="1915"/>
        <end position="1964"/>
    </location>
</feature>
<feature type="compositionally biased region" description="Gly residues" evidence="12">
    <location>
        <begin position="2328"/>
        <end position="2338"/>
    </location>
</feature>
<evidence type="ECO:0000313" key="19">
    <source>
        <dbReference type="Proteomes" id="UP001165065"/>
    </source>
</evidence>
<feature type="compositionally biased region" description="Basic residues" evidence="12">
    <location>
        <begin position="2051"/>
        <end position="2062"/>
    </location>
</feature>
<dbReference type="GO" id="GO:0140658">
    <property type="term" value="F:ATP-dependent chromatin remodeler activity"/>
    <property type="evidence" value="ECO:0007669"/>
    <property type="project" value="TreeGrafter"/>
</dbReference>
<dbReference type="GO" id="GO:0000785">
    <property type="term" value="C:chromatin"/>
    <property type="evidence" value="ECO:0007669"/>
    <property type="project" value="TreeGrafter"/>
</dbReference>
<keyword evidence="5" id="KW-0863">Zinc-finger</keyword>
<feature type="compositionally biased region" description="Acidic residues" evidence="12">
    <location>
        <begin position="1951"/>
        <end position="1960"/>
    </location>
</feature>
<feature type="compositionally biased region" description="Acidic residues" evidence="12">
    <location>
        <begin position="2239"/>
        <end position="2258"/>
    </location>
</feature>
<dbReference type="GO" id="GO:0003677">
    <property type="term" value="F:DNA binding"/>
    <property type="evidence" value="ECO:0007669"/>
    <property type="project" value="InterPro"/>
</dbReference>
<dbReference type="SUPFAM" id="SSF54160">
    <property type="entry name" value="Chromo domain-like"/>
    <property type="match status" value="2"/>
</dbReference>
<evidence type="ECO:0000259" key="15">
    <source>
        <dbReference type="PROSITE" id="PS51058"/>
    </source>
</evidence>
<dbReference type="PRINTS" id="PR00503">
    <property type="entry name" value="BROMODOMAIN"/>
</dbReference>
<keyword evidence="6" id="KW-0378">Hydrolase</keyword>
<evidence type="ECO:0000256" key="6">
    <source>
        <dbReference type="ARBA" id="ARBA00022801"/>
    </source>
</evidence>
<evidence type="ECO:0000259" key="17">
    <source>
        <dbReference type="PROSITE" id="PS51194"/>
    </source>
</evidence>